<dbReference type="EMBL" id="CAJNOK010057957">
    <property type="protein sequence ID" value="CAF1627863.1"/>
    <property type="molecule type" value="Genomic_DNA"/>
</dbReference>
<name>A0A8S2WN26_9BILA</name>
<dbReference type="AlphaFoldDB" id="A0A8S2WN26"/>
<evidence type="ECO:0000313" key="3">
    <source>
        <dbReference type="Proteomes" id="UP000682733"/>
    </source>
</evidence>
<gene>
    <name evidence="1" type="ORF">OVA965_LOCUS43556</name>
    <name evidence="2" type="ORF">TMI583_LOCUS45867</name>
</gene>
<organism evidence="2 3">
    <name type="scientific">Didymodactylos carnosus</name>
    <dbReference type="NCBI Taxonomy" id="1234261"/>
    <lineage>
        <taxon>Eukaryota</taxon>
        <taxon>Metazoa</taxon>
        <taxon>Spiralia</taxon>
        <taxon>Gnathifera</taxon>
        <taxon>Rotifera</taxon>
        <taxon>Eurotatoria</taxon>
        <taxon>Bdelloidea</taxon>
        <taxon>Philodinida</taxon>
        <taxon>Philodinidae</taxon>
        <taxon>Didymodactylos</taxon>
    </lineage>
</organism>
<accession>A0A8S2WN26</accession>
<proteinExistence type="predicted"/>
<evidence type="ECO:0000313" key="2">
    <source>
        <dbReference type="EMBL" id="CAF4451960.1"/>
    </source>
</evidence>
<dbReference type="Proteomes" id="UP000677228">
    <property type="component" value="Unassembled WGS sequence"/>
</dbReference>
<comment type="caution">
    <text evidence="2">The sequence shown here is derived from an EMBL/GenBank/DDBJ whole genome shotgun (WGS) entry which is preliminary data.</text>
</comment>
<protein>
    <submittedName>
        <fullName evidence="2">Uncharacterized protein</fullName>
    </submittedName>
</protein>
<dbReference type="EMBL" id="CAJOBA010083349">
    <property type="protein sequence ID" value="CAF4451960.1"/>
    <property type="molecule type" value="Genomic_DNA"/>
</dbReference>
<sequence>FYILRKTRKEQIKNMAQDELNDRIYSNTDKASVHNIDLAFLFSTDQLKALARYKDSGPMKISCFFRYCQQ</sequence>
<dbReference type="Proteomes" id="UP000682733">
    <property type="component" value="Unassembled WGS sequence"/>
</dbReference>
<feature type="non-terminal residue" evidence="2">
    <location>
        <position position="1"/>
    </location>
</feature>
<evidence type="ECO:0000313" key="1">
    <source>
        <dbReference type="EMBL" id="CAF1627863.1"/>
    </source>
</evidence>
<reference evidence="2" key="1">
    <citation type="submission" date="2021-02" db="EMBL/GenBank/DDBJ databases">
        <authorList>
            <person name="Nowell W R."/>
        </authorList>
    </citation>
    <scope>NUCLEOTIDE SEQUENCE</scope>
</reference>